<accession>A0A0C2TGQ2</accession>
<keyword evidence="2" id="KW-1185">Reference proteome</keyword>
<name>A0A0C2TGQ2_AMAMK</name>
<protein>
    <submittedName>
        <fullName evidence="1">Uncharacterized protein</fullName>
    </submittedName>
</protein>
<organism evidence="1 2">
    <name type="scientific">Amanita muscaria (strain Koide BX008)</name>
    <dbReference type="NCBI Taxonomy" id="946122"/>
    <lineage>
        <taxon>Eukaryota</taxon>
        <taxon>Fungi</taxon>
        <taxon>Dikarya</taxon>
        <taxon>Basidiomycota</taxon>
        <taxon>Agaricomycotina</taxon>
        <taxon>Agaricomycetes</taxon>
        <taxon>Agaricomycetidae</taxon>
        <taxon>Agaricales</taxon>
        <taxon>Pluteineae</taxon>
        <taxon>Amanitaceae</taxon>
        <taxon>Amanita</taxon>
    </lineage>
</organism>
<dbReference type="OrthoDB" id="2996712at2759"/>
<dbReference type="HOGENOM" id="CLU_043686_0_0_1"/>
<dbReference type="STRING" id="946122.A0A0C2TGQ2"/>
<gene>
    <name evidence="1" type="ORF">M378DRAFT_161299</name>
</gene>
<dbReference type="InParanoid" id="A0A0C2TGQ2"/>
<reference evidence="1 2" key="1">
    <citation type="submission" date="2014-04" db="EMBL/GenBank/DDBJ databases">
        <title>Evolutionary Origins and Diversification of the Mycorrhizal Mutualists.</title>
        <authorList>
            <consortium name="DOE Joint Genome Institute"/>
            <consortium name="Mycorrhizal Genomics Consortium"/>
            <person name="Kohler A."/>
            <person name="Kuo A."/>
            <person name="Nagy L.G."/>
            <person name="Floudas D."/>
            <person name="Copeland A."/>
            <person name="Barry K.W."/>
            <person name="Cichocki N."/>
            <person name="Veneault-Fourrey C."/>
            <person name="LaButti K."/>
            <person name="Lindquist E.A."/>
            <person name="Lipzen A."/>
            <person name="Lundell T."/>
            <person name="Morin E."/>
            <person name="Murat C."/>
            <person name="Riley R."/>
            <person name="Ohm R."/>
            <person name="Sun H."/>
            <person name="Tunlid A."/>
            <person name="Henrissat B."/>
            <person name="Grigoriev I.V."/>
            <person name="Hibbett D.S."/>
            <person name="Martin F."/>
        </authorList>
    </citation>
    <scope>NUCLEOTIDE SEQUENCE [LARGE SCALE GENOMIC DNA]</scope>
    <source>
        <strain evidence="1 2">Koide BX008</strain>
    </source>
</reference>
<dbReference type="Proteomes" id="UP000054549">
    <property type="component" value="Unassembled WGS sequence"/>
</dbReference>
<dbReference type="EMBL" id="KN818238">
    <property type="protein sequence ID" value="KIL66074.1"/>
    <property type="molecule type" value="Genomic_DNA"/>
</dbReference>
<proteinExistence type="predicted"/>
<evidence type="ECO:0000313" key="1">
    <source>
        <dbReference type="EMBL" id="KIL66074.1"/>
    </source>
</evidence>
<evidence type="ECO:0000313" key="2">
    <source>
        <dbReference type="Proteomes" id="UP000054549"/>
    </source>
</evidence>
<sequence length="346" mass="38428">MDRYLVSNVPHIFDLQRTKAQTVETSIDEAIQRMQIAASDSYDNVSVFSIYWNSDDTGGAEDSSLFIQTLSKLQNVQTFQRSLSDDDELFTLGPEIRAASQPRSRKLFILHYAGHAIAGSTPDTLIITPKIGQELGKGPEMNMSVIKDELKNMSSRSLGLDVLLVMDSCYVAITGRGRKAKGARVELMAATATARKGISNSRRTFTQHWCEAFTKLLEIRKPFTCDDIINDITPGPELEQFPFTFVLREGWDLPITFRLHPGPTESTLPAAVTSRTVITAFHVEENLNSRPLEQLIDYLNKASSVITVLAVLPTESSTLLLLHVPVILEELLVLPRVALILTGQQI</sequence>
<dbReference type="AlphaFoldDB" id="A0A0C2TGQ2"/>